<feature type="compositionally biased region" description="Basic and acidic residues" evidence="2">
    <location>
        <begin position="200"/>
        <end position="210"/>
    </location>
</feature>
<evidence type="ECO:0000256" key="2">
    <source>
        <dbReference type="SAM" id="MobiDB-lite"/>
    </source>
</evidence>
<evidence type="ECO:0000313" key="3">
    <source>
        <dbReference type="EMBL" id="CAH1973343.1"/>
    </source>
</evidence>
<protein>
    <submittedName>
        <fullName evidence="3">Uncharacterized protein</fullName>
    </submittedName>
</protein>
<keyword evidence="4" id="KW-1185">Reference proteome</keyword>
<sequence length="239" mass="27279">MRAILGILIGHRSTKSAYDPLERSRRGYLPLLRLETEMERITYKLCLLNKSLAQRINAKTCYDKTLEEMEEKYANLVKDSAELLKYIREEFGDLESMLNKKTSTDEGPTGGYVVDTQASGERGKTCKCKPLREKLIPDRYIEKDESELRVQAHEEEVAKFEFDLIAEQPMEKTIKSTESPLKGMFEGDVTSYDEVMENDDSPKSIDDVRRSSSSKNHSRRATAEGSTFTYTATSYAQDP</sequence>
<accession>A0A9P0KFS4</accession>
<comment type="caution">
    <text evidence="3">The sequence shown here is derived from an EMBL/GenBank/DDBJ whole genome shotgun (WGS) entry which is preliminary data.</text>
</comment>
<dbReference type="EMBL" id="CAKOFQ010006808">
    <property type="protein sequence ID" value="CAH1973343.1"/>
    <property type="molecule type" value="Genomic_DNA"/>
</dbReference>
<dbReference type="AlphaFoldDB" id="A0A9P0KFS4"/>
<keyword evidence="1" id="KW-0175">Coiled coil</keyword>
<feature type="compositionally biased region" description="Polar residues" evidence="2">
    <location>
        <begin position="224"/>
        <end position="239"/>
    </location>
</feature>
<gene>
    <name evidence="3" type="ORF">ACAOBT_LOCUS10494</name>
</gene>
<name>A0A9P0KFS4_ACAOB</name>
<dbReference type="OrthoDB" id="295355at2759"/>
<organism evidence="3 4">
    <name type="scientific">Acanthoscelides obtectus</name>
    <name type="common">Bean weevil</name>
    <name type="synonym">Bruchus obtectus</name>
    <dbReference type="NCBI Taxonomy" id="200917"/>
    <lineage>
        <taxon>Eukaryota</taxon>
        <taxon>Metazoa</taxon>
        <taxon>Ecdysozoa</taxon>
        <taxon>Arthropoda</taxon>
        <taxon>Hexapoda</taxon>
        <taxon>Insecta</taxon>
        <taxon>Pterygota</taxon>
        <taxon>Neoptera</taxon>
        <taxon>Endopterygota</taxon>
        <taxon>Coleoptera</taxon>
        <taxon>Polyphaga</taxon>
        <taxon>Cucujiformia</taxon>
        <taxon>Chrysomeloidea</taxon>
        <taxon>Chrysomelidae</taxon>
        <taxon>Bruchinae</taxon>
        <taxon>Bruchini</taxon>
        <taxon>Acanthoscelides</taxon>
    </lineage>
</organism>
<dbReference type="Proteomes" id="UP001152888">
    <property type="component" value="Unassembled WGS sequence"/>
</dbReference>
<feature type="coiled-coil region" evidence="1">
    <location>
        <begin position="59"/>
        <end position="86"/>
    </location>
</feature>
<evidence type="ECO:0000313" key="4">
    <source>
        <dbReference type="Proteomes" id="UP001152888"/>
    </source>
</evidence>
<evidence type="ECO:0000256" key="1">
    <source>
        <dbReference type="SAM" id="Coils"/>
    </source>
</evidence>
<feature type="region of interest" description="Disordered" evidence="2">
    <location>
        <begin position="190"/>
        <end position="239"/>
    </location>
</feature>
<proteinExistence type="predicted"/>
<reference evidence="3" key="1">
    <citation type="submission" date="2022-03" db="EMBL/GenBank/DDBJ databases">
        <authorList>
            <person name="Sayadi A."/>
        </authorList>
    </citation>
    <scope>NUCLEOTIDE SEQUENCE</scope>
</reference>